<reference evidence="1" key="2">
    <citation type="journal article" date="2015" name="Data Brief">
        <title>Shoot transcriptome of the giant reed, Arundo donax.</title>
        <authorList>
            <person name="Barrero R.A."/>
            <person name="Guerrero F.D."/>
            <person name="Moolhuijzen P."/>
            <person name="Goolsby J.A."/>
            <person name="Tidwell J."/>
            <person name="Bellgard S.E."/>
            <person name="Bellgard M.I."/>
        </authorList>
    </citation>
    <scope>NUCLEOTIDE SEQUENCE</scope>
    <source>
        <tissue evidence="1">Shoot tissue taken approximately 20 cm above the soil surface</tissue>
    </source>
</reference>
<dbReference type="AlphaFoldDB" id="A0A0A9FII9"/>
<evidence type="ECO:0000313" key="1">
    <source>
        <dbReference type="EMBL" id="JAE11044.1"/>
    </source>
</evidence>
<proteinExistence type="predicted"/>
<protein>
    <submittedName>
        <fullName evidence="1">Uncharacterized protein</fullName>
    </submittedName>
</protein>
<name>A0A0A9FII9_ARUDO</name>
<sequence length="20" mass="2415">MVYCKRKKANPFAFKLPNCR</sequence>
<dbReference type="EMBL" id="GBRH01186852">
    <property type="protein sequence ID" value="JAE11044.1"/>
    <property type="molecule type" value="Transcribed_RNA"/>
</dbReference>
<reference evidence="1" key="1">
    <citation type="submission" date="2014-09" db="EMBL/GenBank/DDBJ databases">
        <authorList>
            <person name="Magalhaes I.L.F."/>
            <person name="Oliveira U."/>
            <person name="Santos F.R."/>
            <person name="Vidigal T.H.D.A."/>
            <person name="Brescovit A.D."/>
            <person name="Santos A.J."/>
        </authorList>
    </citation>
    <scope>NUCLEOTIDE SEQUENCE</scope>
    <source>
        <tissue evidence="1">Shoot tissue taken approximately 20 cm above the soil surface</tissue>
    </source>
</reference>
<organism evidence="1">
    <name type="scientific">Arundo donax</name>
    <name type="common">Giant reed</name>
    <name type="synonym">Donax arundinaceus</name>
    <dbReference type="NCBI Taxonomy" id="35708"/>
    <lineage>
        <taxon>Eukaryota</taxon>
        <taxon>Viridiplantae</taxon>
        <taxon>Streptophyta</taxon>
        <taxon>Embryophyta</taxon>
        <taxon>Tracheophyta</taxon>
        <taxon>Spermatophyta</taxon>
        <taxon>Magnoliopsida</taxon>
        <taxon>Liliopsida</taxon>
        <taxon>Poales</taxon>
        <taxon>Poaceae</taxon>
        <taxon>PACMAD clade</taxon>
        <taxon>Arundinoideae</taxon>
        <taxon>Arundineae</taxon>
        <taxon>Arundo</taxon>
    </lineage>
</organism>
<accession>A0A0A9FII9</accession>